<organism evidence="2 3">
    <name type="scientific">Desulfofarcimen acetoxidans (strain ATCC 49208 / DSM 771 / KCTC 5769 / VKM B-1644 / 5575)</name>
    <name type="common">Desulfotomaculum acetoxidans</name>
    <dbReference type="NCBI Taxonomy" id="485916"/>
    <lineage>
        <taxon>Bacteria</taxon>
        <taxon>Bacillati</taxon>
        <taxon>Bacillota</taxon>
        <taxon>Clostridia</taxon>
        <taxon>Eubacteriales</taxon>
        <taxon>Peptococcaceae</taxon>
        <taxon>Desulfofarcimen</taxon>
    </lineage>
</organism>
<dbReference type="HOGENOM" id="CLU_096980_1_1_9"/>
<dbReference type="NCBIfam" id="TIGR00149">
    <property type="entry name" value="TIGR00149_YjbQ"/>
    <property type="match status" value="1"/>
</dbReference>
<evidence type="ECO:0000313" key="3">
    <source>
        <dbReference type="Proteomes" id="UP000002217"/>
    </source>
</evidence>
<protein>
    <recommendedName>
        <fullName evidence="4">Secondary thiamine-phosphate synthase enzyme</fullName>
    </recommendedName>
</protein>
<dbReference type="KEGG" id="dae:Dtox_1261"/>
<name>C8W5G1_DESAS</name>
<accession>C8W5G1</accession>
<dbReference type="PANTHER" id="PTHR30615:SF8">
    <property type="entry name" value="UPF0047 PROTEIN C4A8.02C"/>
    <property type="match status" value="1"/>
</dbReference>
<dbReference type="Pfam" id="PF01894">
    <property type="entry name" value="YjbQ"/>
    <property type="match status" value="1"/>
</dbReference>
<keyword evidence="3" id="KW-1185">Reference proteome</keyword>
<dbReference type="InterPro" id="IPR001602">
    <property type="entry name" value="UPF0047_YjbQ-like"/>
</dbReference>
<dbReference type="InterPro" id="IPR035917">
    <property type="entry name" value="YjbQ-like_sf"/>
</dbReference>
<dbReference type="AlphaFoldDB" id="C8W5G1"/>
<comment type="similarity">
    <text evidence="1">Belongs to the UPF0047 family.</text>
</comment>
<dbReference type="STRING" id="485916.Dtox_1261"/>
<evidence type="ECO:0000313" key="2">
    <source>
        <dbReference type="EMBL" id="ACV62143.1"/>
    </source>
</evidence>
<dbReference type="Proteomes" id="UP000002217">
    <property type="component" value="Chromosome"/>
</dbReference>
<dbReference type="eggNOG" id="COG0432">
    <property type="taxonomic scope" value="Bacteria"/>
</dbReference>
<reference evidence="2 3" key="1">
    <citation type="journal article" date="2009" name="Stand. Genomic Sci.">
        <title>Complete genome sequence of Desulfotomaculum acetoxidans type strain (5575).</title>
        <authorList>
            <person name="Spring S."/>
            <person name="Lapidus A."/>
            <person name="Schroder M."/>
            <person name="Gleim D."/>
            <person name="Sims D."/>
            <person name="Meincke L."/>
            <person name="Glavina Del Rio T."/>
            <person name="Tice H."/>
            <person name="Copeland A."/>
            <person name="Cheng J.F."/>
            <person name="Lucas S."/>
            <person name="Chen F."/>
            <person name="Nolan M."/>
            <person name="Bruce D."/>
            <person name="Goodwin L."/>
            <person name="Pitluck S."/>
            <person name="Ivanova N."/>
            <person name="Mavromatis K."/>
            <person name="Mikhailova N."/>
            <person name="Pati A."/>
            <person name="Chen A."/>
            <person name="Palaniappan K."/>
            <person name="Land M."/>
            <person name="Hauser L."/>
            <person name="Chang Y.J."/>
            <person name="Jeffries C.D."/>
            <person name="Chain P."/>
            <person name="Saunders E."/>
            <person name="Brettin T."/>
            <person name="Detter J.C."/>
            <person name="Goker M."/>
            <person name="Bristow J."/>
            <person name="Eisen J.A."/>
            <person name="Markowitz V."/>
            <person name="Hugenholtz P."/>
            <person name="Kyrpides N.C."/>
            <person name="Klenk H.P."/>
            <person name="Han C."/>
        </authorList>
    </citation>
    <scope>NUCLEOTIDE SEQUENCE [LARGE SCALE GENOMIC DNA]</scope>
    <source>
        <strain evidence="3">ATCC 49208 / DSM 771 / VKM B-1644</strain>
    </source>
</reference>
<proteinExistence type="inferred from homology"/>
<dbReference type="Gene3D" id="2.60.120.460">
    <property type="entry name" value="YjbQ-like"/>
    <property type="match status" value="1"/>
</dbReference>
<dbReference type="PANTHER" id="PTHR30615">
    <property type="entry name" value="UNCHARACTERIZED PROTEIN YJBQ-RELATED"/>
    <property type="match status" value="1"/>
</dbReference>
<dbReference type="EMBL" id="CP001720">
    <property type="protein sequence ID" value="ACV62143.1"/>
    <property type="molecule type" value="Genomic_DNA"/>
</dbReference>
<dbReference type="PIRSF" id="PIRSF004681">
    <property type="entry name" value="UCP004681"/>
    <property type="match status" value="1"/>
</dbReference>
<evidence type="ECO:0008006" key="4">
    <source>
        <dbReference type="Google" id="ProtNLM"/>
    </source>
</evidence>
<dbReference type="SUPFAM" id="SSF111038">
    <property type="entry name" value="YjbQ-like"/>
    <property type="match status" value="1"/>
</dbReference>
<gene>
    <name evidence="2" type="ordered locus">Dtox_1261</name>
</gene>
<evidence type="ECO:0000256" key="1">
    <source>
        <dbReference type="ARBA" id="ARBA00005534"/>
    </source>
</evidence>
<sequence>MQQDQSAKTGSMHVLELKTSQQIQFLDITSQINTIINEQTISEGICYIFVPHTTAGITINEHADPSVVKDMIRELNKVIPFNDNYSHLEGNSAAHIKASLMGASQTVFIYGGRLILGSWQGIYFCEFDGPRQRKILLKITGQN</sequence>